<dbReference type="GO" id="GO:0042597">
    <property type="term" value="C:periplasmic space"/>
    <property type="evidence" value="ECO:0007669"/>
    <property type="project" value="UniProtKB-ARBA"/>
</dbReference>
<dbReference type="Gene3D" id="3.10.105.10">
    <property type="entry name" value="Dipeptide-binding Protein, Domain 3"/>
    <property type="match status" value="1"/>
</dbReference>
<dbReference type="GO" id="GO:0015833">
    <property type="term" value="P:peptide transport"/>
    <property type="evidence" value="ECO:0007669"/>
    <property type="project" value="TreeGrafter"/>
</dbReference>
<organism evidence="7 8">
    <name type="scientific">Leucobacter triazinivorans</name>
    <dbReference type="NCBI Taxonomy" id="1784719"/>
    <lineage>
        <taxon>Bacteria</taxon>
        <taxon>Bacillati</taxon>
        <taxon>Actinomycetota</taxon>
        <taxon>Actinomycetes</taxon>
        <taxon>Micrococcales</taxon>
        <taxon>Microbacteriaceae</taxon>
        <taxon>Leucobacter</taxon>
    </lineage>
</organism>
<dbReference type="RefSeq" id="WP_130111165.1">
    <property type="nucleotide sequence ID" value="NZ_CP035806.1"/>
</dbReference>
<dbReference type="GO" id="GO:1904680">
    <property type="term" value="F:peptide transmembrane transporter activity"/>
    <property type="evidence" value="ECO:0007669"/>
    <property type="project" value="TreeGrafter"/>
</dbReference>
<sequence length="546" mass="58555">MSPTPALRRTALGLAAAGAVLALTACGGSTAAPRAASSGPEIVTSTPAPVGDVEKITWAIPTEPASLDWIVNADNSTSMVTSNLCEGLFRMTPDMTLEPALAESVASPTPTTRVFTLRSDAVFHDGSPLTAEDVVFSLNRISDPDSGSFWTWPFDNVERIEATGPLEVTITFSTPDALFESFLASPVGVIERAATVEELGDAYGTPKGGVNCIGPFSLQQWDPGQSITLERDEDYYDERYRAKSETFEFQFVRDPSAIVNGLLAGSIDGTWDLAPSAVKRLSSSGVGTVFYGASRQGYNAIVMDPTGPLADRTVRQAVSRAIDREAIISSVVGGAADEQRAPAVPGTWGYEREQFQAAWDEIEVGRTDLAAAQELLDQTEAPNTPIVIASTTAEAQTPTIAAEIQSALQKIGLEAEIRNIPADQYYAVYTDPEARKGIDLYLTAWGTDFADPTQIYQYFTTGNIYNFSGYSDETYDGLVATAAATDDLPARAEAIIEAQRMIVEESLWIPIYAPYNTSFLNERITGSPTAYVQLLSPWAAQLGAAE</sequence>
<evidence type="ECO:0000256" key="5">
    <source>
        <dbReference type="SAM" id="SignalP"/>
    </source>
</evidence>
<comment type="similarity">
    <text evidence="2">Belongs to the bacterial solute-binding protein 5 family.</text>
</comment>
<keyword evidence="3" id="KW-0813">Transport</keyword>
<accession>A0A4P6KIB1</accession>
<dbReference type="Gene3D" id="3.90.76.10">
    <property type="entry name" value="Dipeptide-binding Protein, Domain 1"/>
    <property type="match status" value="1"/>
</dbReference>
<evidence type="ECO:0000313" key="8">
    <source>
        <dbReference type="Proteomes" id="UP000289260"/>
    </source>
</evidence>
<feature type="signal peptide" evidence="5">
    <location>
        <begin position="1"/>
        <end position="31"/>
    </location>
</feature>
<dbReference type="SUPFAM" id="SSF53850">
    <property type="entry name" value="Periplasmic binding protein-like II"/>
    <property type="match status" value="1"/>
</dbReference>
<gene>
    <name evidence="7" type="ORF">EVS81_15555</name>
</gene>
<dbReference type="OrthoDB" id="5049679at2"/>
<evidence type="ECO:0000259" key="6">
    <source>
        <dbReference type="Pfam" id="PF00496"/>
    </source>
</evidence>
<dbReference type="GO" id="GO:0043190">
    <property type="term" value="C:ATP-binding cassette (ABC) transporter complex"/>
    <property type="evidence" value="ECO:0007669"/>
    <property type="project" value="InterPro"/>
</dbReference>
<protein>
    <submittedName>
        <fullName evidence="7">ABC transporter substrate-binding protein</fullName>
    </submittedName>
</protein>
<reference evidence="7 8" key="1">
    <citation type="submission" date="2019-02" db="EMBL/GenBank/DDBJ databases">
        <authorList>
            <person name="Sun L."/>
            <person name="Pan D."/>
            <person name="Wu X."/>
        </authorList>
    </citation>
    <scope>NUCLEOTIDE SEQUENCE [LARGE SCALE GENOMIC DNA]</scope>
    <source>
        <strain evidence="7 8">JW-1</strain>
    </source>
</reference>
<dbReference type="InterPro" id="IPR000914">
    <property type="entry name" value="SBP_5_dom"/>
</dbReference>
<dbReference type="InterPro" id="IPR030678">
    <property type="entry name" value="Peptide/Ni-bd"/>
</dbReference>
<evidence type="ECO:0000256" key="3">
    <source>
        <dbReference type="ARBA" id="ARBA00022448"/>
    </source>
</evidence>
<evidence type="ECO:0000313" key="7">
    <source>
        <dbReference type="EMBL" id="QBE50070.1"/>
    </source>
</evidence>
<dbReference type="EMBL" id="CP035806">
    <property type="protein sequence ID" value="QBE50070.1"/>
    <property type="molecule type" value="Genomic_DNA"/>
</dbReference>
<dbReference type="CDD" id="cd00995">
    <property type="entry name" value="PBP2_NikA_DppA_OppA_like"/>
    <property type="match status" value="1"/>
</dbReference>
<comment type="subcellular location">
    <subcellularLocation>
        <location evidence="1">Cell envelope</location>
    </subcellularLocation>
</comment>
<feature type="chain" id="PRO_5020775787" evidence="5">
    <location>
        <begin position="32"/>
        <end position="546"/>
    </location>
</feature>
<keyword evidence="8" id="KW-1185">Reference proteome</keyword>
<dbReference type="PANTHER" id="PTHR30290">
    <property type="entry name" value="PERIPLASMIC BINDING COMPONENT OF ABC TRANSPORTER"/>
    <property type="match status" value="1"/>
</dbReference>
<dbReference type="PIRSF" id="PIRSF002741">
    <property type="entry name" value="MppA"/>
    <property type="match status" value="1"/>
</dbReference>
<feature type="domain" description="Solute-binding protein family 5" evidence="6">
    <location>
        <begin position="97"/>
        <end position="464"/>
    </location>
</feature>
<dbReference type="InterPro" id="IPR006311">
    <property type="entry name" value="TAT_signal"/>
</dbReference>
<dbReference type="GO" id="GO:0030313">
    <property type="term" value="C:cell envelope"/>
    <property type="evidence" value="ECO:0007669"/>
    <property type="project" value="UniProtKB-SubCell"/>
</dbReference>
<evidence type="ECO:0000256" key="4">
    <source>
        <dbReference type="ARBA" id="ARBA00022729"/>
    </source>
</evidence>
<dbReference type="PROSITE" id="PS51318">
    <property type="entry name" value="TAT"/>
    <property type="match status" value="1"/>
</dbReference>
<name>A0A4P6KIB1_9MICO</name>
<evidence type="ECO:0000256" key="2">
    <source>
        <dbReference type="ARBA" id="ARBA00005695"/>
    </source>
</evidence>
<proteinExistence type="inferred from homology"/>
<dbReference type="KEGG" id="ltr:EVS81_15555"/>
<dbReference type="Pfam" id="PF00496">
    <property type="entry name" value="SBP_bac_5"/>
    <property type="match status" value="1"/>
</dbReference>
<evidence type="ECO:0000256" key="1">
    <source>
        <dbReference type="ARBA" id="ARBA00004196"/>
    </source>
</evidence>
<keyword evidence="4 5" id="KW-0732">Signal</keyword>
<dbReference type="InterPro" id="IPR039424">
    <property type="entry name" value="SBP_5"/>
</dbReference>
<dbReference type="PANTHER" id="PTHR30290:SF10">
    <property type="entry name" value="PERIPLASMIC OLIGOPEPTIDE-BINDING PROTEIN-RELATED"/>
    <property type="match status" value="1"/>
</dbReference>
<dbReference type="AlphaFoldDB" id="A0A4P6KIB1"/>
<dbReference type="Gene3D" id="3.40.190.10">
    <property type="entry name" value="Periplasmic binding protein-like II"/>
    <property type="match status" value="1"/>
</dbReference>
<dbReference type="Proteomes" id="UP000289260">
    <property type="component" value="Chromosome"/>
</dbReference>